<sequence length="170" mass="18676">MELTFAIIAICLVFGFIAALASFRPGLIPEIGSSLRQTETVKKFSPKNTLFIIGPGANHPACKMQRRLLKPAIAALIREEVSVMEVYGEATPRQNGEPMDWLDPALLRHALNAEGGFFVIYVDEEGKTLFRSEAPVVTSDILRRARLDIDAPSRSGASRKNAILKKLRAA</sequence>
<protein>
    <submittedName>
        <fullName evidence="1">Uncharacterized protein</fullName>
    </submittedName>
</protein>
<dbReference type="Proteomes" id="UP000239504">
    <property type="component" value="Unassembled WGS sequence"/>
</dbReference>
<organism evidence="1 2">
    <name type="scientific">Hyphococcus luteus</name>
    <dbReference type="NCBI Taxonomy" id="2058213"/>
    <lineage>
        <taxon>Bacteria</taxon>
        <taxon>Pseudomonadati</taxon>
        <taxon>Pseudomonadota</taxon>
        <taxon>Alphaproteobacteria</taxon>
        <taxon>Parvularculales</taxon>
        <taxon>Parvularculaceae</taxon>
        <taxon>Hyphococcus</taxon>
    </lineage>
</organism>
<dbReference type="EMBL" id="PJCH01000009">
    <property type="protein sequence ID" value="PQA87312.1"/>
    <property type="molecule type" value="Genomic_DNA"/>
</dbReference>
<comment type="caution">
    <text evidence="1">The sequence shown here is derived from an EMBL/GenBank/DDBJ whole genome shotgun (WGS) entry which is preliminary data.</text>
</comment>
<proteinExistence type="predicted"/>
<reference evidence="1 2" key="1">
    <citation type="submission" date="2017-12" db="EMBL/GenBank/DDBJ databases">
        <authorList>
            <person name="Hurst M.R.H."/>
        </authorList>
    </citation>
    <scope>NUCLEOTIDE SEQUENCE [LARGE SCALE GENOMIC DNA]</scope>
    <source>
        <strain evidence="1 2">SY-3-19</strain>
    </source>
</reference>
<keyword evidence="2" id="KW-1185">Reference proteome</keyword>
<dbReference type="AlphaFoldDB" id="A0A2S7K490"/>
<dbReference type="RefSeq" id="WP_104830499.1">
    <property type="nucleotide sequence ID" value="NZ_PJCH01000009.1"/>
</dbReference>
<gene>
    <name evidence="1" type="ORF">CW354_12835</name>
</gene>
<dbReference type="OrthoDB" id="9833442at2"/>
<evidence type="ECO:0000313" key="2">
    <source>
        <dbReference type="Proteomes" id="UP000239504"/>
    </source>
</evidence>
<evidence type="ECO:0000313" key="1">
    <source>
        <dbReference type="EMBL" id="PQA87312.1"/>
    </source>
</evidence>
<accession>A0A2S7K490</accession>
<name>A0A2S7K490_9PROT</name>